<dbReference type="Proteomes" id="UP000809137">
    <property type="component" value="Unassembled WGS sequence"/>
</dbReference>
<dbReference type="Pfam" id="PF10617">
    <property type="entry name" value="DUF2474"/>
    <property type="match status" value="1"/>
</dbReference>
<evidence type="ECO:0000256" key="1">
    <source>
        <dbReference type="SAM" id="Phobius"/>
    </source>
</evidence>
<dbReference type="InterPro" id="IPR018895">
    <property type="entry name" value="DUF2474"/>
</dbReference>
<gene>
    <name evidence="2" type="ORF">JJB79_04980</name>
</gene>
<sequence>MQTEVSNMKQHTEHKAPLWKRVMWLVIIYGASVLALGVVASLFRMMMTAAGMRSH</sequence>
<protein>
    <submittedName>
        <fullName evidence="2">DUF2474 domain-containing protein</fullName>
    </submittedName>
</protein>
<feature type="transmembrane region" description="Helical" evidence="1">
    <location>
        <begin position="22"/>
        <end position="43"/>
    </location>
</feature>
<accession>A0ABS1Z2Z0</accession>
<evidence type="ECO:0000313" key="3">
    <source>
        <dbReference type="Proteomes" id="UP000809137"/>
    </source>
</evidence>
<organism evidence="2 3">
    <name type="scientific">Pantoea eucrina</name>
    <dbReference type="NCBI Taxonomy" id="472693"/>
    <lineage>
        <taxon>Bacteria</taxon>
        <taxon>Pseudomonadati</taxon>
        <taxon>Pseudomonadota</taxon>
        <taxon>Gammaproteobacteria</taxon>
        <taxon>Enterobacterales</taxon>
        <taxon>Erwiniaceae</taxon>
        <taxon>Pantoea</taxon>
    </lineage>
</organism>
<reference evidence="2 3" key="1">
    <citation type="submission" date="2021-01" db="EMBL/GenBank/DDBJ databases">
        <title>Complete genome sequence of Pantoea eucrina OB49, a heavy metal tolerant bacterium with PGPR potential isolated from wheat in Algeria.</title>
        <authorList>
            <person name="Lekired A."/>
            <person name="Ouzari I.H."/>
        </authorList>
    </citation>
    <scope>NUCLEOTIDE SEQUENCE [LARGE SCALE GENOMIC DNA]</scope>
    <source>
        <strain evidence="2 3">OB49</strain>
    </source>
</reference>
<keyword evidence="1" id="KW-1133">Transmembrane helix</keyword>
<dbReference type="EMBL" id="JAFCXS010000002">
    <property type="protein sequence ID" value="MBM0746774.1"/>
    <property type="molecule type" value="Genomic_DNA"/>
</dbReference>
<keyword evidence="1" id="KW-0472">Membrane</keyword>
<name>A0ABS1Z2Z0_9GAMM</name>
<keyword evidence="3" id="KW-1185">Reference proteome</keyword>
<evidence type="ECO:0000313" key="2">
    <source>
        <dbReference type="EMBL" id="MBM0746774.1"/>
    </source>
</evidence>
<proteinExistence type="predicted"/>
<comment type="caution">
    <text evidence="2">The sequence shown here is derived from an EMBL/GenBank/DDBJ whole genome shotgun (WGS) entry which is preliminary data.</text>
</comment>
<keyword evidence="1" id="KW-0812">Transmembrane</keyword>